<name>A0A158T0G9_HAEIF</name>
<sequence length="67" mass="7768">MDWYHGVVELGGVSSCRVGFSPPSNNREIFWWAKAHPTLSTYNSICTSFYFRSNHYDDFMNCVVLLI</sequence>
<evidence type="ECO:0000313" key="1">
    <source>
        <dbReference type="EMBL" id="KIS36613.1"/>
    </source>
</evidence>
<organism evidence="1 2">
    <name type="scientific">Haemophilus influenzae</name>
    <dbReference type="NCBI Taxonomy" id="727"/>
    <lineage>
        <taxon>Bacteria</taxon>
        <taxon>Pseudomonadati</taxon>
        <taxon>Pseudomonadota</taxon>
        <taxon>Gammaproteobacteria</taxon>
        <taxon>Pasteurellales</taxon>
        <taxon>Pasteurellaceae</taxon>
        <taxon>Haemophilus</taxon>
    </lineage>
</organism>
<dbReference type="Proteomes" id="UP000050700">
    <property type="component" value="Unassembled WGS sequence"/>
</dbReference>
<evidence type="ECO:0000313" key="2">
    <source>
        <dbReference type="Proteomes" id="UP000050700"/>
    </source>
</evidence>
<dbReference type="EMBL" id="JMQP01000001">
    <property type="protein sequence ID" value="KIS36613.1"/>
    <property type="molecule type" value="Genomic_DNA"/>
</dbReference>
<reference evidence="1 2" key="1">
    <citation type="submission" date="2014-05" db="EMBL/GenBank/DDBJ databases">
        <title>Methylome analysis of the phasevarions of Haemophilus influenzae.</title>
        <authorList>
            <person name="Atack J.M."/>
            <person name="Fox K.L."/>
            <person name="Power P.M."/>
            <person name="Clark T."/>
            <person name="Jurcisek J."/>
            <person name="Korlach J."/>
            <person name="Bakaletz L.O."/>
            <person name="Jennings M.P."/>
        </authorList>
    </citation>
    <scope>NUCLEOTIDE SEQUENCE [LARGE SCALE GENOMIC DNA]</scope>
    <source>
        <strain evidence="1 2">1209</strain>
    </source>
</reference>
<protein>
    <submittedName>
        <fullName evidence="1">Uncharacterized protein</fullName>
    </submittedName>
</protein>
<comment type="caution">
    <text evidence="1">The sequence shown here is derived from an EMBL/GenBank/DDBJ whole genome shotgun (WGS) entry which is preliminary data.</text>
</comment>
<accession>A0A158T0G9</accession>
<dbReference type="AlphaFoldDB" id="A0A158T0G9"/>
<proteinExistence type="predicted"/>
<gene>
    <name evidence="1" type="ORF">NTHI1209_00027</name>
</gene>